<gene>
    <name evidence="3" type="ORF">BKA55DRAFT_530032</name>
</gene>
<evidence type="ECO:0000256" key="1">
    <source>
        <dbReference type="SAM" id="MobiDB-lite"/>
    </source>
</evidence>
<proteinExistence type="predicted"/>
<sequence length="324" mass="36377">MSWLQHPVFFACRALLLILLAQSALGSIDSVFNIKQGGVGVGGCSAHKGKLNKWWTNARKLVDAALLYTQDDSVDGVEYVYTFFALDPPPADAEYRATARKMDWDDVAYDKETGEKFPNEDAKKVRTVVDEPSPGPDEADQPEELPFWSSGLREYFVDEAGDYCSKKFEGSPQNFAATHEGQTWATVTICVQNMKVLYPNEYLRLSKIQKAGKSIVDYRAQSLTLFHELFHVVLGNANTEEHDKSCKSDNEQIKNPNQDIISTEEALSNPESYTQYALCCVLGRRNEHLTFASTRSELKKKEGPKEEHNGRSEAPGHRKRLMAA</sequence>
<dbReference type="GO" id="GO:0008237">
    <property type="term" value="F:metallopeptidase activity"/>
    <property type="evidence" value="ECO:0007669"/>
    <property type="project" value="InterPro"/>
</dbReference>
<dbReference type="GeneID" id="70219070"/>
<feature type="compositionally biased region" description="Basic and acidic residues" evidence="1">
    <location>
        <begin position="296"/>
        <end position="316"/>
    </location>
</feature>
<dbReference type="EMBL" id="JAGMUX010000035">
    <property type="protein sequence ID" value="KAH7207826.1"/>
    <property type="molecule type" value="Genomic_DNA"/>
</dbReference>
<dbReference type="Proteomes" id="UP000720189">
    <property type="component" value="Unassembled WGS sequence"/>
</dbReference>
<keyword evidence="4" id="KW-1185">Reference proteome</keyword>
<dbReference type="AlphaFoldDB" id="A0A9P9JKE7"/>
<feature type="chain" id="PRO_5040148255" description="Lysine-specific metallo-endopeptidase domain-containing protein" evidence="2">
    <location>
        <begin position="27"/>
        <end position="324"/>
    </location>
</feature>
<feature type="signal peptide" evidence="2">
    <location>
        <begin position="1"/>
        <end position="26"/>
    </location>
</feature>
<evidence type="ECO:0000256" key="2">
    <source>
        <dbReference type="SAM" id="SignalP"/>
    </source>
</evidence>
<organism evidence="3 4">
    <name type="scientific">Fusarium redolens</name>
    <dbReference type="NCBI Taxonomy" id="48865"/>
    <lineage>
        <taxon>Eukaryota</taxon>
        <taxon>Fungi</taxon>
        <taxon>Dikarya</taxon>
        <taxon>Ascomycota</taxon>
        <taxon>Pezizomycotina</taxon>
        <taxon>Sordariomycetes</taxon>
        <taxon>Hypocreomycetidae</taxon>
        <taxon>Hypocreales</taxon>
        <taxon>Nectriaceae</taxon>
        <taxon>Fusarium</taxon>
        <taxon>Fusarium redolens species complex</taxon>
    </lineage>
</organism>
<protein>
    <recommendedName>
        <fullName evidence="5">Lysine-specific metallo-endopeptidase domain-containing protein</fullName>
    </recommendedName>
</protein>
<comment type="caution">
    <text evidence="3">The sequence shown here is derived from an EMBL/GenBank/DDBJ whole genome shotgun (WGS) entry which is preliminary data.</text>
</comment>
<reference evidence="3" key="1">
    <citation type="journal article" date="2021" name="Nat. Commun.">
        <title>Genetic determinants of endophytism in the Arabidopsis root mycobiome.</title>
        <authorList>
            <person name="Mesny F."/>
            <person name="Miyauchi S."/>
            <person name="Thiergart T."/>
            <person name="Pickel B."/>
            <person name="Atanasova L."/>
            <person name="Karlsson M."/>
            <person name="Huettel B."/>
            <person name="Barry K.W."/>
            <person name="Haridas S."/>
            <person name="Chen C."/>
            <person name="Bauer D."/>
            <person name="Andreopoulos W."/>
            <person name="Pangilinan J."/>
            <person name="LaButti K."/>
            <person name="Riley R."/>
            <person name="Lipzen A."/>
            <person name="Clum A."/>
            <person name="Drula E."/>
            <person name="Henrissat B."/>
            <person name="Kohler A."/>
            <person name="Grigoriev I.V."/>
            <person name="Martin F.M."/>
            <person name="Hacquard S."/>
        </authorList>
    </citation>
    <scope>NUCLEOTIDE SEQUENCE</scope>
    <source>
        <strain evidence="3">MPI-CAGE-AT-0023</strain>
    </source>
</reference>
<evidence type="ECO:0000313" key="4">
    <source>
        <dbReference type="Proteomes" id="UP000720189"/>
    </source>
</evidence>
<dbReference type="RefSeq" id="XP_046041201.1">
    <property type="nucleotide sequence ID" value="XM_046189116.1"/>
</dbReference>
<evidence type="ECO:0000313" key="3">
    <source>
        <dbReference type="EMBL" id="KAH7207826.1"/>
    </source>
</evidence>
<evidence type="ECO:0008006" key="5">
    <source>
        <dbReference type="Google" id="ProtNLM"/>
    </source>
</evidence>
<dbReference type="OrthoDB" id="4259138at2759"/>
<dbReference type="InterPro" id="IPR024079">
    <property type="entry name" value="MetalloPept_cat_dom_sf"/>
</dbReference>
<accession>A0A9P9JKE7</accession>
<name>A0A9P9JKE7_FUSRE</name>
<feature type="region of interest" description="Disordered" evidence="1">
    <location>
        <begin position="293"/>
        <end position="324"/>
    </location>
</feature>
<keyword evidence="2" id="KW-0732">Signal</keyword>
<dbReference type="Gene3D" id="3.40.390.10">
    <property type="entry name" value="Collagenase (Catalytic Domain)"/>
    <property type="match status" value="1"/>
</dbReference>